<proteinExistence type="predicted"/>
<dbReference type="Proteomes" id="UP000030640">
    <property type="component" value="Unassembled WGS sequence"/>
</dbReference>
<protein>
    <recommendedName>
        <fullName evidence="4">Pv-fam-d protein</fullName>
    </recommendedName>
</protein>
<dbReference type="OrthoDB" id="382664at2759"/>
<accession>W6ZYD3</accession>
<dbReference type="GeneID" id="20040594"/>
<feature type="transmembrane region" description="Helical" evidence="1">
    <location>
        <begin position="357"/>
        <end position="374"/>
    </location>
</feature>
<evidence type="ECO:0000313" key="2">
    <source>
        <dbReference type="EMBL" id="EUD64305.1"/>
    </source>
</evidence>
<keyword evidence="1" id="KW-1133">Transmembrane helix</keyword>
<dbReference type="EMBL" id="KI965514">
    <property type="protein sequence ID" value="EUD64305.1"/>
    <property type="molecule type" value="Genomic_DNA"/>
</dbReference>
<organism evidence="2 3">
    <name type="scientific">Plasmodium inui San Antonio 1</name>
    <dbReference type="NCBI Taxonomy" id="1237626"/>
    <lineage>
        <taxon>Eukaryota</taxon>
        <taxon>Sar</taxon>
        <taxon>Alveolata</taxon>
        <taxon>Apicomplexa</taxon>
        <taxon>Aconoidasida</taxon>
        <taxon>Haemosporida</taxon>
        <taxon>Plasmodiidae</taxon>
        <taxon>Plasmodium</taxon>
        <taxon>Plasmodium (Plasmodium)</taxon>
    </lineage>
</organism>
<reference evidence="2 3" key="1">
    <citation type="submission" date="2013-02" db="EMBL/GenBank/DDBJ databases">
        <title>The Genome Sequence of Plasmodium inui San Antonio 1.</title>
        <authorList>
            <consortium name="The Broad Institute Genome Sequencing Platform"/>
            <consortium name="The Broad Institute Genome Sequencing Center for Infectious Disease"/>
            <person name="Neafsey D."/>
            <person name="Cheeseman I."/>
            <person name="Volkman S."/>
            <person name="Adams J."/>
            <person name="Walker B."/>
            <person name="Young S.K."/>
            <person name="Zeng Q."/>
            <person name="Gargeya S."/>
            <person name="Fitzgerald M."/>
            <person name="Haas B."/>
            <person name="Abouelleil A."/>
            <person name="Alvarado L."/>
            <person name="Arachchi H.M."/>
            <person name="Berlin A.M."/>
            <person name="Chapman S.B."/>
            <person name="Dewar J."/>
            <person name="Goldberg J."/>
            <person name="Griggs A."/>
            <person name="Gujja S."/>
            <person name="Hansen M."/>
            <person name="Howarth C."/>
            <person name="Imamovic A."/>
            <person name="Larimer J."/>
            <person name="McCowan C."/>
            <person name="Murphy C."/>
            <person name="Neiman D."/>
            <person name="Pearson M."/>
            <person name="Priest M."/>
            <person name="Roberts A."/>
            <person name="Saif S."/>
            <person name="Shea T."/>
            <person name="Sisk P."/>
            <person name="Sykes S."/>
            <person name="Wortman J."/>
            <person name="Nusbaum C."/>
            <person name="Birren B."/>
        </authorList>
    </citation>
    <scope>NUCLEOTIDE SEQUENCE [LARGE SCALE GENOMIC DNA]</scope>
    <source>
        <strain evidence="2 3">San Antonio 1</strain>
    </source>
</reference>
<dbReference type="RefSeq" id="XP_008819113.1">
    <property type="nucleotide sequence ID" value="XM_008820891.1"/>
</dbReference>
<dbReference type="AlphaFoldDB" id="W6ZYD3"/>
<feature type="transmembrane region" description="Helical" evidence="1">
    <location>
        <begin position="328"/>
        <end position="351"/>
    </location>
</feature>
<evidence type="ECO:0000313" key="3">
    <source>
        <dbReference type="Proteomes" id="UP000030640"/>
    </source>
</evidence>
<name>W6ZYD3_9APIC</name>
<keyword evidence="3" id="KW-1185">Reference proteome</keyword>
<dbReference type="VEuPathDB" id="PlasmoDB:C922_05320"/>
<keyword evidence="1" id="KW-0812">Transmembrane</keyword>
<keyword evidence="1" id="KW-0472">Membrane</keyword>
<evidence type="ECO:0008006" key="4">
    <source>
        <dbReference type="Google" id="ProtNLM"/>
    </source>
</evidence>
<gene>
    <name evidence="2" type="ORF">C922_05320</name>
</gene>
<evidence type="ECO:0000256" key="1">
    <source>
        <dbReference type="SAM" id="Phobius"/>
    </source>
</evidence>
<sequence length="404" mass="46285">MANRAFLNKHSLSHLSVLDSSPAKDRAQNGRALSVRPRRLLCKGALATPTDQLENKKLKERVIKILNEDESSLGKMLNNVVHDASYQEEFNALLHDKGFEKEFNELVSDSSSEEDISSSLHSLSTYDGDDITRTGFAAYPQPPNSTTDSPILETHLTSQTYDANLKKQSHPTIPNPEIRERLSQEPKKFGSVDQFLDEIQKADNVKKMIEILKFYGNSEVPVTLAEKTETTQQVPQNWEIYAQGQSGWESSAHAKLKSQLEAKLHDQLQMQVQKPPPRRIRTRPKSFLGLIYKMLNKVDSKYEDHLLKVLTTNYRFLVKNGKMLRLRYYLDLILCLSPVLFWGTLLGISALNYPMSPFVLFAVIGSLSVLYVLFKLWNCKRICKGIGKYKLRKKFKQMVDYWKK</sequence>